<evidence type="ECO:0000313" key="2">
    <source>
        <dbReference type="EMBL" id="GFB02743.1"/>
    </source>
</evidence>
<protein>
    <submittedName>
        <fullName evidence="2">Uncharacterized protein</fullName>
    </submittedName>
</protein>
<reference evidence="2" key="1">
    <citation type="journal article" date="2019" name="Sci. Rep.">
        <title>Draft genome of Tanacetum cinerariifolium, the natural source of mosquito coil.</title>
        <authorList>
            <person name="Yamashiro T."/>
            <person name="Shiraishi A."/>
            <person name="Satake H."/>
            <person name="Nakayama K."/>
        </authorList>
    </citation>
    <scope>NUCLEOTIDE SEQUENCE</scope>
</reference>
<gene>
    <name evidence="2" type="ORF">Tci_674714</name>
</gene>
<sequence length="247" mass="27808">AYAALAKRVEHLEYDKVAQALEITKQKRIMKKLEKGNIGRIIEEMDKDDDVALMDDKEEDKKDKEAKVVENDQVQGRQAESQAEIYRIDMDHASKVLIPAATITVAPTNVAAAPSKRRKGVLIRDLEEESTTSSIIPTETKSKEKEKGLCLVKERFSTSKPKNFSDDFMLTTLGAMFEKPDAQAQVWKNQRTIHGQAKVKSWKLPESCDLSAAKQKLMLLDNAAEARLMLLSHINVAKIKLMLSRQS</sequence>
<feature type="non-terminal residue" evidence="2">
    <location>
        <position position="1"/>
    </location>
</feature>
<dbReference type="AlphaFoldDB" id="A0A699KRZ0"/>
<feature type="compositionally biased region" description="Basic and acidic residues" evidence="1">
    <location>
        <begin position="59"/>
        <end position="70"/>
    </location>
</feature>
<comment type="caution">
    <text evidence="2">The sequence shown here is derived from an EMBL/GenBank/DDBJ whole genome shotgun (WGS) entry which is preliminary data.</text>
</comment>
<proteinExistence type="predicted"/>
<organism evidence="2">
    <name type="scientific">Tanacetum cinerariifolium</name>
    <name type="common">Dalmatian daisy</name>
    <name type="synonym">Chrysanthemum cinerariifolium</name>
    <dbReference type="NCBI Taxonomy" id="118510"/>
    <lineage>
        <taxon>Eukaryota</taxon>
        <taxon>Viridiplantae</taxon>
        <taxon>Streptophyta</taxon>
        <taxon>Embryophyta</taxon>
        <taxon>Tracheophyta</taxon>
        <taxon>Spermatophyta</taxon>
        <taxon>Magnoliopsida</taxon>
        <taxon>eudicotyledons</taxon>
        <taxon>Gunneridae</taxon>
        <taxon>Pentapetalae</taxon>
        <taxon>asterids</taxon>
        <taxon>campanulids</taxon>
        <taxon>Asterales</taxon>
        <taxon>Asteraceae</taxon>
        <taxon>Asteroideae</taxon>
        <taxon>Anthemideae</taxon>
        <taxon>Anthemidinae</taxon>
        <taxon>Tanacetum</taxon>
    </lineage>
</organism>
<evidence type="ECO:0000256" key="1">
    <source>
        <dbReference type="SAM" id="MobiDB-lite"/>
    </source>
</evidence>
<feature type="region of interest" description="Disordered" evidence="1">
    <location>
        <begin position="57"/>
        <end position="76"/>
    </location>
</feature>
<accession>A0A699KRZ0</accession>
<name>A0A699KRZ0_TANCI</name>
<dbReference type="EMBL" id="BKCJ010536469">
    <property type="protein sequence ID" value="GFB02743.1"/>
    <property type="molecule type" value="Genomic_DNA"/>
</dbReference>